<dbReference type="Gene3D" id="3.40.50.300">
    <property type="entry name" value="P-loop containing nucleotide triphosphate hydrolases"/>
    <property type="match status" value="1"/>
</dbReference>
<name>A0A1I5WUY6_9LACT</name>
<dbReference type="AlphaFoldDB" id="A0A1I5WUY6"/>
<evidence type="ECO:0000256" key="8">
    <source>
        <dbReference type="ARBA" id="ARBA00022884"/>
    </source>
</evidence>
<dbReference type="InterPro" id="IPR030378">
    <property type="entry name" value="G_CP_dom"/>
</dbReference>
<dbReference type="GO" id="GO:0003924">
    <property type="term" value="F:GTPase activity"/>
    <property type="evidence" value="ECO:0007669"/>
    <property type="project" value="UniProtKB-UniRule"/>
</dbReference>
<dbReference type="RefSeq" id="WP_092480163.1">
    <property type="nucleotide sequence ID" value="NZ_FOXW01000003.1"/>
</dbReference>
<evidence type="ECO:0000256" key="6">
    <source>
        <dbReference type="ARBA" id="ARBA00022801"/>
    </source>
</evidence>
<keyword evidence="9 10" id="KW-0342">GTP-binding</keyword>
<dbReference type="OrthoDB" id="9809485at2"/>
<evidence type="ECO:0000313" key="13">
    <source>
        <dbReference type="EMBL" id="SFQ23514.1"/>
    </source>
</evidence>
<comment type="subunit">
    <text evidence="10">Monomer. Associates with 30S ribosomal subunit, binds 16S rRNA.</text>
</comment>
<dbReference type="CDD" id="cd01854">
    <property type="entry name" value="YjeQ_EngC"/>
    <property type="match status" value="1"/>
</dbReference>
<feature type="domain" description="EngC GTPase" evidence="11">
    <location>
        <begin position="72"/>
        <end position="222"/>
    </location>
</feature>
<dbReference type="GO" id="GO:0042274">
    <property type="term" value="P:ribosomal small subunit biogenesis"/>
    <property type="evidence" value="ECO:0007669"/>
    <property type="project" value="UniProtKB-UniRule"/>
</dbReference>
<evidence type="ECO:0000256" key="10">
    <source>
        <dbReference type="HAMAP-Rule" id="MF_01820"/>
    </source>
</evidence>
<dbReference type="PANTHER" id="PTHR32120">
    <property type="entry name" value="SMALL RIBOSOMAL SUBUNIT BIOGENESIS GTPASE RSGA"/>
    <property type="match status" value="1"/>
</dbReference>
<dbReference type="InterPro" id="IPR004881">
    <property type="entry name" value="Ribosome_biogen_GTPase_RsgA"/>
</dbReference>
<dbReference type="Pfam" id="PF03193">
    <property type="entry name" value="RsgA_GTPase"/>
    <property type="match status" value="1"/>
</dbReference>
<evidence type="ECO:0000259" key="12">
    <source>
        <dbReference type="PROSITE" id="PS51721"/>
    </source>
</evidence>
<dbReference type="InterPro" id="IPR012340">
    <property type="entry name" value="NA-bd_OB-fold"/>
</dbReference>
<dbReference type="GO" id="GO:0046872">
    <property type="term" value="F:metal ion binding"/>
    <property type="evidence" value="ECO:0007669"/>
    <property type="project" value="UniProtKB-KW"/>
</dbReference>
<keyword evidence="8 10" id="KW-0694">RNA-binding</keyword>
<gene>
    <name evidence="10" type="primary">rsgA</name>
    <name evidence="13" type="ORF">SAMN04488506_1115</name>
</gene>
<dbReference type="PROSITE" id="PS50936">
    <property type="entry name" value="ENGC_GTPASE"/>
    <property type="match status" value="1"/>
</dbReference>
<dbReference type="InterPro" id="IPR010914">
    <property type="entry name" value="RsgA_GTPase_dom"/>
</dbReference>
<reference evidence="13 14" key="1">
    <citation type="submission" date="2016-10" db="EMBL/GenBank/DDBJ databases">
        <authorList>
            <person name="de Groot N.N."/>
        </authorList>
    </citation>
    <scope>NUCLEOTIDE SEQUENCE [LARGE SCALE GENOMIC DNA]</scope>
    <source>
        <strain evidence="13 14">DSM 20581</strain>
    </source>
</reference>
<keyword evidence="1 10" id="KW-0963">Cytoplasm</keyword>
<keyword evidence="6 10" id="KW-0378">Hydrolase</keyword>
<evidence type="ECO:0000256" key="9">
    <source>
        <dbReference type="ARBA" id="ARBA00023134"/>
    </source>
</evidence>
<evidence type="ECO:0000313" key="14">
    <source>
        <dbReference type="Proteomes" id="UP000199136"/>
    </source>
</evidence>
<feature type="binding site" evidence="10">
    <location>
        <position position="261"/>
    </location>
    <ligand>
        <name>Zn(2+)</name>
        <dbReference type="ChEBI" id="CHEBI:29105"/>
    </ligand>
</feature>
<evidence type="ECO:0000256" key="3">
    <source>
        <dbReference type="ARBA" id="ARBA00022723"/>
    </source>
</evidence>
<organism evidence="13 14">
    <name type="scientific">Desemzia incerta</name>
    <dbReference type="NCBI Taxonomy" id="82801"/>
    <lineage>
        <taxon>Bacteria</taxon>
        <taxon>Bacillati</taxon>
        <taxon>Bacillota</taxon>
        <taxon>Bacilli</taxon>
        <taxon>Lactobacillales</taxon>
        <taxon>Carnobacteriaceae</taxon>
        <taxon>Desemzia</taxon>
    </lineage>
</organism>
<sequence length="298" mass="34080">MPEGQIRKALSGFYYVYYQGETYQTRGRGNFRNRNLTPLVGDFVEFESGNKDEGILKELLERRNELVRPPIANIDLGVVVTSAVEPDFSPQLLDRFLVTLENKGIKAIIYITKTDLIDEKTYQELKEYQEYYKSLGYTVYLPKKAEQEAAVQQLCTHFADQLTVFMGQSGAGKSTLLNTISPELVLKTAEISTSLGRGKHTTRHVELIPLHGGLVADTPGFSAIDLAEIELEDLRELFPEFLRVQEDCRFRGCVHLKEPKCKVKELVEAGEIADFRYANYKQFYDEISQRRPDYSKKK</sequence>
<dbReference type="HAMAP" id="MF_01820">
    <property type="entry name" value="GTPase_RsgA"/>
    <property type="match status" value="1"/>
</dbReference>
<keyword evidence="3 10" id="KW-0479">Metal-binding</keyword>
<dbReference type="PANTHER" id="PTHR32120:SF11">
    <property type="entry name" value="SMALL RIBOSOMAL SUBUNIT BIOGENESIS GTPASE RSGA 1, MITOCHONDRIAL-RELATED"/>
    <property type="match status" value="1"/>
</dbReference>
<comment type="cofactor">
    <cofactor evidence="10">
        <name>Zn(2+)</name>
        <dbReference type="ChEBI" id="CHEBI:29105"/>
    </cofactor>
    <text evidence="10">Binds 1 zinc ion per subunit.</text>
</comment>
<dbReference type="SUPFAM" id="SSF52540">
    <property type="entry name" value="P-loop containing nucleoside triphosphate hydrolases"/>
    <property type="match status" value="1"/>
</dbReference>
<comment type="subcellular location">
    <subcellularLocation>
        <location evidence="10">Cytoplasm</location>
    </subcellularLocation>
</comment>
<feature type="binding site" evidence="10">
    <location>
        <begin position="167"/>
        <end position="175"/>
    </location>
    <ligand>
        <name>GTP</name>
        <dbReference type="ChEBI" id="CHEBI:37565"/>
    </ligand>
</feature>
<evidence type="ECO:0000256" key="5">
    <source>
        <dbReference type="ARBA" id="ARBA00022741"/>
    </source>
</evidence>
<feature type="binding site" evidence="10">
    <location>
        <position position="248"/>
    </location>
    <ligand>
        <name>Zn(2+)</name>
        <dbReference type="ChEBI" id="CHEBI:29105"/>
    </ligand>
</feature>
<feature type="binding site" evidence="10">
    <location>
        <position position="253"/>
    </location>
    <ligand>
        <name>Zn(2+)</name>
        <dbReference type="ChEBI" id="CHEBI:29105"/>
    </ligand>
</feature>
<evidence type="ECO:0000256" key="2">
    <source>
        <dbReference type="ARBA" id="ARBA00022517"/>
    </source>
</evidence>
<dbReference type="SUPFAM" id="SSF50249">
    <property type="entry name" value="Nucleic acid-binding proteins"/>
    <property type="match status" value="1"/>
</dbReference>
<keyword evidence="14" id="KW-1185">Reference proteome</keyword>
<dbReference type="Pfam" id="PF16745">
    <property type="entry name" value="RsgA_N"/>
    <property type="match status" value="1"/>
</dbReference>
<evidence type="ECO:0000256" key="1">
    <source>
        <dbReference type="ARBA" id="ARBA00022490"/>
    </source>
</evidence>
<dbReference type="NCBIfam" id="TIGR00157">
    <property type="entry name" value="ribosome small subunit-dependent GTPase A"/>
    <property type="match status" value="1"/>
</dbReference>
<dbReference type="GO" id="GO:0005525">
    <property type="term" value="F:GTP binding"/>
    <property type="evidence" value="ECO:0007669"/>
    <property type="project" value="UniProtKB-UniRule"/>
</dbReference>
<evidence type="ECO:0000259" key="11">
    <source>
        <dbReference type="PROSITE" id="PS50936"/>
    </source>
</evidence>
<proteinExistence type="inferred from homology"/>
<dbReference type="Proteomes" id="UP000199136">
    <property type="component" value="Unassembled WGS sequence"/>
</dbReference>
<dbReference type="Gene3D" id="1.10.40.50">
    <property type="entry name" value="Probable gtpase engc, domain 3"/>
    <property type="match status" value="1"/>
</dbReference>
<dbReference type="Gene3D" id="2.40.50.140">
    <property type="entry name" value="Nucleic acid-binding proteins"/>
    <property type="match status" value="1"/>
</dbReference>
<protein>
    <recommendedName>
        <fullName evidence="10">Small ribosomal subunit biogenesis GTPase RsgA</fullName>
        <ecNumber evidence="10">3.6.1.-</ecNumber>
    </recommendedName>
</protein>
<evidence type="ECO:0000256" key="7">
    <source>
        <dbReference type="ARBA" id="ARBA00022833"/>
    </source>
</evidence>
<dbReference type="STRING" id="82801.SAMN04488506_1115"/>
<dbReference type="EC" id="3.6.1.-" evidence="10"/>
<dbReference type="CDD" id="cd04466">
    <property type="entry name" value="S1_YloQ_GTPase"/>
    <property type="match status" value="1"/>
</dbReference>
<dbReference type="InterPro" id="IPR027417">
    <property type="entry name" value="P-loop_NTPase"/>
</dbReference>
<feature type="binding site" evidence="10">
    <location>
        <position position="255"/>
    </location>
    <ligand>
        <name>Zn(2+)</name>
        <dbReference type="ChEBI" id="CHEBI:29105"/>
    </ligand>
</feature>
<dbReference type="GO" id="GO:0005737">
    <property type="term" value="C:cytoplasm"/>
    <property type="evidence" value="ECO:0007669"/>
    <property type="project" value="UniProtKB-SubCell"/>
</dbReference>
<feature type="domain" description="CP-type G" evidence="12">
    <location>
        <begin position="63"/>
        <end position="224"/>
    </location>
</feature>
<feature type="binding site" evidence="10">
    <location>
        <begin position="112"/>
        <end position="115"/>
    </location>
    <ligand>
        <name>GTP</name>
        <dbReference type="ChEBI" id="CHEBI:37565"/>
    </ligand>
</feature>
<comment type="similarity">
    <text evidence="10">Belongs to the TRAFAC class YlqF/YawG GTPase family. RsgA subfamily.</text>
</comment>
<keyword evidence="7 10" id="KW-0862">Zinc</keyword>
<dbReference type="GO" id="GO:0019843">
    <property type="term" value="F:rRNA binding"/>
    <property type="evidence" value="ECO:0007669"/>
    <property type="project" value="UniProtKB-KW"/>
</dbReference>
<dbReference type="InterPro" id="IPR031944">
    <property type="entry name" value="RsgA_N"/>
</dbReference>
<evidence type="ECO:0000256" key="4">
    <source>
        <dbReference type="ARBA" id="ARBA00022730"/>
    </source>
</evidence>
<comment type="function">
    <text evidence="10">One of several proteins that assist in the late maturation steps of the functional core of the 30S ribosomal subunit. Helps release RbfA from mature subunits. May play a role in the assembly of ribosomal proteins into the subunit. Circularly permuted GTPase that catalyzes slow GTP hydrolysis, GTPase activity is stimulated by the 30S ribosomal subunit.</text>
</comment>
<keyword evidence="4 10" id="KW-0699">rRNA-binding</keyword>
<accession>A0A1I5WUY6</accession>
<keyword evidence="2 10" id="KW-0690">Ribosome biogenesis</keyword>
<dbReference type="PROSITE" id="PS51721">
    <property type="entry name" value="G_CP"/>
    <property type="match status" value="1"/>
</dbReference>
<dbReference type="EMBL" id="FOXW01000003">
    <property type="protein sequence ID" value="SFQ23514.1"/>
    <property type="molecule type" value="Genomic_DNA"/>
</dbReference>
<keyword evidence="5 10" id="KW-0547">Nucleotide-binding</keyword>